<dbReference type="Gene3D" id="3.20.20.80">
    <property type="entry name" value="Glycosidases"/>
    <property type="match status" value="1"/>
</dbReference>
<sequence precursor="true">MRFKTALFTALFLSSLCFAQNDWENQEVIAINKLAPRAGIVPFTSMQEALGLEEEESERYISLNGIWKFKLSESPESSPKGFFKPDFSVEGWDEIEVPSCWQMQGFGKPIYTNVRYPFEKKPPFIEPRYDNTNTAGSYRRTFNLPADWSSKRIVVHFGGVNSAFYLWVNGEKVGYSQGSWTPAEFDITDYVHSGENTLAAQVFRWSDGSYLEDQDGWRMSGIFRKVYLIAQNELCITDMHVVTDLDKLYKDAVVTASFKVHNSSGKASKPAEIKAQITGEKGDSAAEAKISVPAIEPGRSSEVKTYIRVEAPKKWTAETPSLYNFTASLNSEQDEEFVGFKFGFREVEIKDQQVFVNGEPVIFKGVNRVEHSETGGKSVSYEQLKKEILLMKRNNINVVRTAHYPANEELCELCDEYGLYVVDEANLESHEYGFHNNKLALDPSWEEAHLDRIRSLIYRDRNHPSVIFWSHGNEAGTNRNLVEMDKLARRLDPTRPTHYHIEAEQNAFDTLGGPRYRSLEELRKIALNGDSRPFLLNEFAHAMGNSMGNLTEYTEMFEKHKRLIGGCIWDWIDQGIAREKDGREYWAYGGDFGDKPNSGNFCINGVVLPDLTVTGKLMEVKKAFQPVIFEGVNLKDNLIRIENRYDFTNLSELDFSWRILEDGREVQSGRLEGVEAEPNSKTKPFKAGFDSSSFKQGSEYVLELSARLTKDENWADKGFEIAFGQFVVQRSDFKASFAKQGRLDCSSLDKQFDISGEGFTASFDISEGVLSSLSYDGTEVIQTGPKGHFWRAPTDNDKKQFAKQWRNAGLDKFERTVLDVDYVPSDKKAVVTVKAMYSEDLQKAEPIGWETKEEYTVYPCGSVQVDMQMEPFGKMPDNLPRIGSRMIAPNGFENFQWYGKGPMHSYRDRLEGQKLGIYEGSVSGQFVPYPRPQEFGNKSLVRWFTLKNDAGDGFKVSGMQGLNVTVSHFSDDNLTSASHLYDLKKQGQCFVNVDYANAPVGNQSCGSVLPLEKYRLKPQKASYGFVIQPCQ</sequence>
<evidence type="ECO:0000256" key="2">
    <source>
        <dbReference type="ARBA" id="ARBA00007401"/>
    </source>
</evidence>
<dbReference type="GO" id="GO:0030246">
    <property type="term" value="F:carbohydrate binding"/>
    <property type="evidence" value="ECO:0007669"/>
    <property type="project" value="InterPro"/>
</dbReference>
<comment type="similarity">
    <text evidence="2">Belongs to the glycosyl hydrolase 2 family.</text>
</comment>
<dbReference type="EMBL" id="CP019633">
    <property type="protein sequence ID" value="AQQ09033.1"/>
    <property type="molecule type" value="Genomic_DNA"/>
</dbReference>
<dbReference type="SUPFAM" id="SSF49303">
    <property type="entry name" value="beta-Galactosidase/glucuronidase domain"/>
    <property type="match status" value="2"/>
</dbReference>
<dbReference type="PROSITE" id="PS00608">
    <property type="entry name" value="GLYCOSYL_HYDROL_F2_2"/>
    <property type="match status" value="1"/>
</dbReference>
<dbReference type="Gene3D" id="2.70.98.10">
    <property type="match status" value="1"/>
</dbReference>
<dbReference type="InterPro" id="IPR032312">
    <property type="entry name" value="LacZ_4"/>
</dbReference>
<dbReference type="EC" id="3.2.1.23" evidence="3"/>
<keyword evidence="10" id="KW-1185">Reference proteome</keyword>
<evidence type="ECO:0000259" key="8">
    <source>
        <dbReference type="SMART" id="SM01038"/>
    </source>
</evidence>
<keyword evidence="7" id="KW-0732">Signal</keyword>
<feature type="signal peptide" evidence="7">
    <location>
        <begin position="1"/>
        <end position="19"/>
    </location>
</feature>
<name>A0A1Q2HP70_9BACT</name>
<evidence type="ECO:0000256" key="3">
    <source>
        <dbReference type="ARBA" id="ARBA00012756"/>
    </source>
</evidence>
<evidence type="ECO:0000313" key="9">
    <source>
        <dbReference type="EMBL" id="AQQ09033.1"/>
    </source>
</evidence>
<dbReference type="InterPro" id="IPR023232">
    <property type="entry name" value="Glyco_hydro_2_AS"/>
</dbReference>
<dbReference type="GO" id="GO:0005990">
    <property type="term" value="P:lactose catabolic process"/>
    <property type="evidence" value="ECO:0007669"/>
    <property type="project" value="TreeGrafter"/>
</dbReference>
<comment type="catalytic activity">
    <reaction evidence="1">
        <text>Hydrolysis of terminal non-reducing beta-D-galactose residues in beta-D-galactosides.</text>
        <dbReference type="EC" id="3.2.1.23"/>
    </reaction>
</comment>
<dbReference type="PANTHER" id="PTHR46323">
    <property type="entry name" value="BETA-GALACTOSIDASE"/>
    <property type="match status" value="1"/>
</dbReference>
<dbReference type="AlphaFoldDB" id="A0A1Q2HP70"/>
<dbReference type="InterPro" id="IPR036156">
    <property type="entry name" value="Beta-gal/glucu_dom_sf"/>
</dbReference>
<dbReference type="Pfam" id="PF02837">
    <property type="entry name" value="Glyco_hydro_2_N"/>
    <property type="match status" value="1"/>
</dbReference>
<evidence type="ECO:0000313" key="10">
    <source>
        <dbReference type="Proteomes" id="UP000188273"/>
    </source>
</evidence>
<dbReference type="InterPro" id="IPR014718">
    <property type="entry name" value="GH-type_carb-bd"/>
</dbReference>
<dbReference type="InterPro" id="IPR004199">
    <property type="entry name" value="B-gal_small/dom_5"/>
</dbReference>
<evidence type="ECO:0000256" key="4">
    <source>
        <dbReference type="ARBA" id="ARBA00022801"/>
    </source>
</evidence>
<dbReference type="Pfam" id="PF02929">
    <property type="entry name" value="Bgal_small_N"/>
    <property type="match status" value="1"/>
</dbReference>
<dbReference type="RefSeq" id="WP_077539492.1">
    <property type="nucleotide sequence ID" value="NZ_CP019633.1"/>
</dbReference>
<dbReference type="SMART" id="SM01038">
    <property type="entry name" value="Bgal_small_N"/>
    <property type="match status" value="1"/>
</dbReference>
<dbReference type="KEGG" id="pbu:L21SP3_00830"/>
<gene>
    <name evidence="9" type="primary">lacZ_8</name>
    <name evidence="9" type="ORF">L21SP3_00830</name>
</gene>
<dbReference type="InterPro" id="IPR008979">
    <property type="entry name" value="Galactose-bd-like_sf"/>
</dbReference>
<feature type="chain" id="PRO_5012094598" description="beta-galactosidase" evidence="7">
    <location>
        <begin position="20"/>
        <end position="1031"/>
    </location>
</feature>
<evidence type="ECO:0000256" key="6">
    <source>
        <dbReference type="ARBA" id="ARBA00032230"/>
    </source>
</evidence>
<dbReference type="PRINTS" id="PR00132">
    <property type="entry name" value="GLHYDRLASE2"/>
</dbReference>
<protein>
    <recommendedName>
        <fullName evidence="3">beta-galactosidase</fullName>
        <ecNumber evidence="3">3.2.1.23</ecNumber>
    </recommendedName>
    <alternativeName>
        <fullName evidence="6">Lactase</fullName>
    </alternativeName>
</protein>
<dbReference type="InterPro" id="IPR006103">
    <property type="entry name" value="Glyco_hydro_2_cat"/>
</dbReference>
<dbReference type="PANTHER" id="PTHR46323:SF2">
    <property type="entry name" value="BETA-GALACTOSIDASE"/>
    <property type="match status" value="1"/>
</dbReference>
<dbReference type="InterPro" id="IPR006102">
    <property type="entry name" value="Ig-like_GH2"/>
</dbReference>
<accession>A0A1Q2HP70</accession>
<dbReference type="InterPro" id="IPR006101">
    <property type="entry name" value="Glyco_hydro_2"/>
</dbReference>
<dbReference type="Pfam" id="PF16353">
    <property type="entry name" value="LacZ_4"/>
    <property type="match status" value="1"/>
</dbReference>
<evidence type="ECO:0000256" key="5">
    <source>
        <dbReference type="ARBA" id="ARBA00023295"/>
    </source>
</evidence>
<dbReference type="OrthoDB" id="9801077at2"/>
<dbReference type="InterPro" id="IPR011013">
    <property type="entry name" value="Gal_mutarotase_sf_dom"/>
</dbReference>
<keyword evidence="4 9" id="KW-0378">Hydrolase</keyword>
<dbReference type="InterPro" id="IPR013783">
    <property type="entry name" value="Ig-like_fold"/>
</dbReference>
<dbReference type="SUPFAM" id="SSF49785">
    <property type="entry name" value="Galactose-binding domain-like"/>
    <property type="match status" value="1"/>
</dbReference>
<dbReference type="Gene3D" id="2.60.120.260">
    <property type="entry name" value="Galactose-binding domain-like"/>
    <property type="match status" value="1"/>
</dbReference>
<evidence type="ECO:0000256" key="7">
    <source>
        <dbReference type="SAM" id="SignalP"/>
    </source>
</evidence>
<proteinExistence type="inferred from homology"/>
<dbReference type="SUPFAM" id="SSF74650">
    <property type="entry name" value="Galactose mutarotase-like"/>
    <property type="match status" value="1"/>
</dbReference>
<dbReference type="STRING" id="1940790.L21SP3_00830"/>
<dbReference type="InterPro" id="IPR017853">
    <property type="entry name" value="GH"/>
</dbReference>
<organism evidence="9 10">
    <name type="scientific">Sedimentisphaera cyanobacteriorum</name>
    <dbReference type="NCBI Taxonomy" id="1940790"/>
    <lineage>
        <taxon>Bacteria</taxon>
        <taxon>Pseudomonadati</taxon>
        <taxon>Planctomycetota</taxon>
        <taxon>Phycisphaerae</taxon>
        <taxon>Sedimentisphaerales</taxon>
        <taxon>Sedimentisphaeraceae</taxon>
        <taxon>Sedimentisphaera</taxon>
    </lineage>
</organism>
<dbReference type="SUPFAM" id="SSF51445">
    <property type="entry name" value="(Trans)glycosidases"/>
    <property type="match status" value="1"/>
</dbReference>
<dbReference type="Pfam" id="PF00703">
    <property type="entry name" value="Glyco_hydro_2"/>
    <property type="match status" value="1"/>
</dbReference>
<keyword evidence="5 9" id="KW-0326">Glycosidase</keyword>
<dbReference type="Gene3D" id="2.60.40.10">
    <property type="entry name" value="Immunoglobulins"/>
    <property type="match status" value="2"/>
</dbReference>
<dbReference type="Pfam" id="PF02836">
    <property type="entry name" value="Glyco_hydro_2_C"/>
    <property type="match status" value="1"/>
</dbReference>
<dbReference type="Proteomes" id="UP000188273">
    <property type="component" value="Chromosome"/>
</dbReference>
<dbReference type="GO" id="GO:0009341">
    <property type="term" value="C:beta-galactosidase complex"/>
    <property type="evidence" value="ECO:0007669"/>
    <property type="project" value="InterPro"/>
</dbReference>
<dbReference type="GO" id="GO:0004565">
    <property type="term" value="F:beta-galactosidase activity"/>
    <property type="evidence" value="ECO:0007669"/>
    <property type="project" value="UniProtKB-EC"/>
</dbReference>
<evidence type="ECO:0000256" key="1">
    <source>
        <dbReference type="ARBA" id="ARBA00001412"/>
    </source>
</evidence>
<reference evidence="10" key="1">
    <citation type="submission" date="2017-02" db="EMBL/GenBank/DDBJ databases">
        <title>Comparative genomics and description of representatives of a novel lineage of planctomycetes thriving in anoxic sediments.</title>
        <authorList>
            <person name="Spring S."/>
            <person name="Bunk B."/>
            <person name="Sproer C."/>
            <person name="Klenk H.-P."/>
        </authorList>
    </citation>
    <scope>NUCLEOTIDE SEQUENCE [LARGE SCALE GENOMIC DNA]</scope>
    <source>
        <strain evidence="10">L21-RPul-D3</strain>
    </source>
</reference>
<feature type="domain" description="Beta galactosidase small chain/" evidence="8">
    <location>
        <begin position="753"/>
        <end position="1028"/>
    </location>
</feature>
<dbReference type="InterPro" id="IPR050347">
    <property type="entry name" value="Bact_Beta-galactosidase"/>
</dbReference>
<dbReference type="InterPro" id="IPR006104">
    <property type="entry name" value="Glyco_hydro_2_N"/>
</dbReference>